<proteinExistence type="predicted"/>
<accession>A0ABU3TS21</accession>
<dbReference type="RefSeq" id="WP_316070510.1">
    <property type="nucleotide sequence ID" value="NZ_JAVNWW010000002.1"/>
</dbReference>
<evidence type="ECO:0000313" key="4">
    <source>
        <dbReference type="EMBL" id="MDU0808670.1"/>
    </source>
</evidence>
<dbReference type="Proteomes" id="UP001249959">
    <property type="component" value="Unassembled WGS sequence"/>
</dbReference>
<comment type="caution">
    <text evidence="4">The sequence shown here is derived from an EMBL/GenBank/DDBJ whole genome shotgun (WGS) entry which is preliminary data.</text>
</comment>
<dbReference type="Pfam" id="PF03629">
    <property type="entry name" value="SASA"/>
    <property type="match status" value="1"/>
</dbReference>
<gene>
    <name evidence="4" type="ORF">PQG45_06460</name>
</gene>
<dbReference type="EMBL" id="JAVNWW010000002">
    <property type="protein sequence ID" value="MDU0808670.1"/>
    <property type="molecule type" value="Genomic_DNA"/>
</dbReference>
<protein>
    <submittedName>
        <fullName evidence="4">Sialate O-acetylesterase</fullName>
    </submittedName>
</protein>
<dbReference type="InterPro" id="IPR005181">
    <property type="entry name" value="SASA"/>
</dbReference>
<dbReference type="InterPro" id="IPR026444">
    <property type="entry name" value="Secre_tail"/>
</dbReference>
<dbReference type="InterPro" id="IPR036514">
    <property type="entry name" value="SGNH_hydro_sf"/>
</dbReference>
<dbReference type="Gene3D" id="3.40.50.1110">
    <property type="entry name" value="SGNH hydrolase"/>
    <property type="match status" value="1"/>
</dbReference>
<keyword evidence="5" id="KW-1185">Reference proteome</keyword>
<evidence type="ECO:0000259" key="3">
    <source>
        <dbReference type="Pfam" id="PF18962"/>
    </source>
</evidence>
<sequence length="587" mass="66648">MKKTQYRLFSFVLLLGFFSTQVLLGQKFNAFTFSQLPQDYQLYPRESDNLGTIAIEGSLTSNEFQSYSVRLLRNGILKTYKKSTLQFANGIAKLAESLKIPAELAEYGLEIYGIKNADSTLIVRRNNLVAGDVFYVTGQSNAWIGSIDDLVYQGEWCRSFGLVQGSENYGPYNPSDTLWSLATGRARIGPFAAELARLIYQSEQIPIAIINSAAGGSGIDWHLQLDGNLTALDGGNIMYYKAVKSKTLSKVKAIIYRQGEAEAADSNVPYTWGSKFNSLLQKYKRFFPSAQFVYNPQLTIYEYPNKNASQLREDQRAISRNGYVKSFATVGNAGVLSDRLHYTNAGYRQTAHELFRLISNQIYKRPYPVEIQSPNIQKAYFMSEAERNKIHLVFEEGQNMRVTLDTTVVDGKGNTIKAKLAKYFYWDKTNIGSFEPYISSIEAVNNEVIITFNQAYSGNTIGYLPDYHRDFLTGSREYNFPGPYIKNSMGMRAFAFSNFPVIVLDKANFDFTCSPNPGEDFIRIDWDNQATGTLEVYDMLGKIIYRERIEKRYQTSFDATQWRSANYFVQFKSDTGTSYSKRLAILH</sequence>
<evidence type="ECO:0000313" key="5">
    <source>
        <dbReference type="Proteomes" id="UP001249959"/>
    </source>
</evidence>
<organism evidence="4 5">
    <name type="scientific">Aquirufa regiilacus</name>
    <dbReference type="NCBI Taxonomy" id="3024868"/>
    <lineage>
        <taxon>Bacteria</taxon>
        <taxon>Pseudomonadati</taxon>
        <taxon>Bacteroidota</taxon>
        <taxon>Cytophagia</taxon>
        <taxon>Cytophagales</taxon>
        <taxon>Flectobacillaceae</taxon>
        <taxon>Aquirufa</taxon>
    </lineage>
</organism>
<dbReference type="SUPFAM" id="SSF52266">
    <property type="entry name" value="SGNH hydrolase"/>
    <property type="match status" value="1"/>
</dbReference>
<dbReference type="Pfam" id="PF18962">
    <property type="entry name" value="Por_Secre_tail"/>
    <property type="match status" value="1"/>
</dbReference>
<dbReference type="NCBIfam" id="TIGR04183">
    <property type="entry name" value="Por_Secre_tail"/>
    <property type="match status" value="1"/>
</dbReference>
<evidence type="ECO:0000256" key="1">
    <source>
        <dbReference type="ARBA" id="ARBA00022801"/>
    </source>
</evidence>
<keyword evidence="1" id="KW-0378">Hydrolase</keyword>
<evidence type="ECO:0000259" key="2">
    <source>
        <dbReference type="Pfam" id="PF03629"/>
    </source>
</evidence>
<reference evidence="4 5" key="1">
    <citation type="submission" date="2023-09" db="EMBL/GenBank/DDBJ databases">
        <title>Aquirufa genomes.</title>
        <authorList>
            <person name="Pitt A."/>
        </authorList>
    </citation>
    <scope>NUCLEOTIDE SEQUENCE [LARGE SCALE GENOMIC DNA]</scope>
    <source>
        <strain evidence="4 5">LEOWEIH-7C</strain>
    </source>
</reference>
<feature type="domain" description="Sialate O-acetylesterase" evidence="2">
    <location>
        <begin position="188"/>
        <end position="356"/>
    </location>
</feature>
<feature type="domain" description="Secretion system C-terminal sorting" evidence="3">
    <location>
        <begin position="515"/>
        <end position="583"/>
    </location>
</feature>
<name>A0ABU3TS21_9BACT</name>